<keyword evidence="5" id="KW-0998">Cell outer membrane</keyword>
<evidence type="ECO:0000256" key="4">
    <source>
        <dbReference type="ARBA" id="ARBA00023136"/>
    </source>
</evidence>
<dbReference type="PANTHER" id="PTHR30026:SF20">
    <property type="entry name" value="OUTER MEMBRANE PROTEIN TOLC"/>
    <property type="match status" value="1"/>
</dbReference>
<gene>
    <name evidence="7" type="ORF">EMA8858_02610</name>
</gene>
<reference evidence="7" key="1">
    <citation type="submission" date="2021-12" db="EMBL/GenBank/DDBJ databases">
        <authorList>
            <person name="Rodrigo-Torres L."/>
            <person name="Arahal R. D."/>
            <person name="Lucena T."/>
        </authorList>
    </citation>
    <scope>NUCLEOTIDE SEQUENCE</scope>
    <source>
        <strain evidence="7">CECT 8858</strain>
    </source>
</reference>
<dbReference type="InterPro" id="IPR051906">
    <property type="entry name" value="TolC-like"/>
</dbReference>
<dbReference type="Proteomes" id="UP000837932">
    <property type="component" value="Unassembled WGS sequence"/>
</dbReference>
<dbReference type="SUPFAM" id="SSF56954">
    <property type="entry name" value="Outer membrane efflux proteins (OEP)"/>
    <property type="match status" value="1"/>
</dbReference>
<evidence type="ECO:0008006" key="9">
    <source>
        <dbReference type="Google" id="ProtNLM"/>
    </source>
</evidence>
<evidence type="ECO:0000256" key="1">
    <source>
        <dbReference type="ARBA" id="ARBA00004442"/>
    </source>
</evidence>
<evidence type="ECO:0000256" key="6">
    <source>
        <dbReference type="SAM" id="Coils"/>
    </source>
</evidence>
<evidence type="ECO:0000313" key="8">
    <source>
        <dbReference type="Proteomes" id="UP000837932"/>
    </source>
</evidence>
<keyword evidence="4" id="KW-0472">Membrane</keyword>
<name>A0ABN8EV49_9BACT</name>
<comment type="subcellular location">
    <subcellularLocation>
        <location evidence="1">Cell outer membrane</location>
    </subcellularLocation>
</comment>
<comment type="caution">
    <text evidence="7">The sequence shown here is derived from an EMBL/GenBank/DDBJ whole genome shotgun (WGS) entry which is preliminary data.</text>
</comment>
<proteinExistence type="predicted"/>
<keyword evidence="6" id="KW-0175">Coiled coil</keyword>
<dbReference type="Gene3D" id="1.20.1600.10">
    <property type="entry name" value="Outer membrane efflux proteins (OEP)"/>
    <property type="match status" value="1"/>
</dbReference>
<keyword evidence="3" id="KW-0812">Transmembrane</keyword>
<evidence type="ECO:0000256" key="3">
    <source>
        <dbReference type="ARBA" id="ARBA00022692"/>
    </source>
</evidence>
<dbReference type="EMBL" id="CAKLPY010000002">
    <property type="protein sequence ID" value="CAH0996478.1"/>
    <property type="molecule type" value="Genomic_DNA"/>
</dbReference>
<organism evidence="7 8">
    <name type="scientific">Emticicia aquatica</name>
    <dbReference type="NCBI Taxonomy" id="1681835"/>
    <lineage>
        <taxon>Bacteria</taxon>
        <taxon>Pseudomonadati</taxon>
        <taxon>Bacteroidota</taxon>
        <taxon>Cytophagia</taxon>
        <taxon>Cytophagales</taxon>
        <taxon>Leadbetterellaceae</taxon>
        <taxon>Emticicia</taxon>
    </lineage>
</organism>
<protein>
    <recommendedName>
        <fullName evidence="9">Outer membrane protein TolC</fullName>
    </recommendedName>
</protein>
<evidence type="ECO:0000313" key="7">
    <source>
        <dbReference type="EMBL" id="CAH0996478.1"/>
    </source>
</evidence>
<sequence length="482" mass="56078">MKDYYFSIKMTNVVKFYRYKITKVWMFFALILVSQMTFSQKTEVFSFQDFQEIILKNHPVVKQANLYIKDAAAELMQAKGLFDPKISVVFDRKAFEGKDYYNRFESILKVPIYSGIELKGGYERNAGVKLLNEESPSLLFSGVTVPIGQGLLIDARRNTLLQAKILNDIAISEKQKIINKFIFSAAKDYWEWYLTYQKLKLNQEAYRIAEDRFKWLSERAKVGEIAAIDSVEASITVQDRLVIKEQSTLEFQNATLALSNYLWNASEQPLELNTDFIPQLIQPMVLERQKVDEILKNLEVNHPEIAKIIFKQKQLTIEEKFRVEMLKPQLNFNFNVLNAPLNYQKDAFANAFLLNNHKFGFDFAMPIFLRKERGKLQSVRIKQLQTSLEKTIITREIKTEIESAYNEVTNLTRQIEQQTSANSSQLRLLEAEKQKFDIGESTLFLINSRESKWLEMQTKLETLKAKYEKAIATLQFAGAVQF</sequence>
<evidence type="ECO:0000256" key="2">
    <source>
        <dbReference type="ARBA" id="ARBA00022452"/>
    </source>
</evidence>
<feature type="coiled-coil region" evidence="6">
    <location>
        <begin position="394"/>
        <end position="421"/>
    </location>
</feature>
<accession>A0ABN8EV49</accession>
<dbReference type="PANTHER" id="PTHR30026">
    <property type="entry name" value="OUTER MEMBRANE PROTEIN TOLC"/>
    <property type="match status" value="1"/>
</dbReference>
<keyword evidence="8" id="KW-1185">Reference proteome</keyword>
<keyword evidence="2" id="KW-1134">Transmembrane beta strand</keyword>
<evidence type="ECO:0000256" key="5">
    <source>
        <dbReference type="ARBA" id="ARBA00023237"/>
    </source>
</evidence>